<dbReference type="GO" id="GO:0047372">
    <property type="term" value="F:monoacylglycerol lipase activity"/>
    <property type="evidence" value="ECO:0007669"/>
    <property type="project" value="TreeGrafter"/>
</dbReference>
<evidence type="ECO:0000256" key="1">
    <source>
        <dbReference type="ARBA" id="ARBA00010240"/>
    </source>
</evidence>
<protein>
    <submittedName>
        <fullName evidence="5">Patatin</fullName>
    </submittedName>
</protein>
<dbReference type="EMBL" id="QPGA01000035">
    <property type="protein sequence ID" value="RDE49662.1"/>
    <property type="molecule type" value="Genomic_DNA"/>
</dbReference>
<feature type="active site" description="Proton acceptor" evidence="3">
    <location>
        <position position="217"/>
    </location>
</feature>
<dbReference type="InterPro" id="IPR002641">
    <property type="entry name" value="PNPLA_dom"/>
</dbReference>
<proteinExistence type="inferred from homology"/>
<dbReference type="AlphaFoldDB" id="A0A369XLH8"/>
<keyword evidence="3" id="KW-0442">Lipid degradation</keyword>
<dbReference type="GO" id="GO:0016042">
    <property type="term" value="P:lipid catabolic process"/>
    <property type="evidence" value="ECO:0007669"/>
    <property type="project" value="UniProtKB-UniRule"/>
</dbReference>
<evidence type="ECO:0000313" key="6">
    <source>
        <dbReference type="Proteomes" id="UP000253831"/>
    </source>
</evidence>
<dbReference type="PROSITE" id="PS51635">
    <property type="entry name" value="PNPLA"/>
    <property type="match status" value="1"/>
</dbReference>
<dbReference type="PANTHER" id="PTHR32176:SF92">
    <property type="entry name" value="XYLOSE ISOMERASE"/>
    <property type="match status" value="1"/>
</dbReference>
<evidence type="ECO:0000256" key="3">
    <source>
        <dbReference type="PROSITE-ProRule" id="PRU01161"/>
    </source>
</evidence>
<reference evidence="5 6" key="1">
    <citation type="submission" date="2018-05" db="EMBL/GenBank/DDBJ databases">
        <title>Integrated omic analyses show evidence that a Ca. Accumulibacter phosphatis strain performs denitrification under micro-aerobic conditions.</title>
        <authorList>
            <person name="Camejo P.Y."/>
            <person name="Katherine M.D."/>
            <person name="Daniel N.R."/>
        </authorList>
    </citation>
    <scope>NUCLEOTIDE SEQUENCE [LARGE SCALE GENOMIC DNA]</scope>
    <source>
        <strain evidence="5">UW-LDO-IC</strain>
    </source>
</reference>
<evidence type="ECO:0000259" key="4">
    <source>
        <dbReference type="PROSITE" id="PS51635"/>
    </source>
</evidence>
<evidence type="ECO:0000313" key="5">
    <source>
        <dbReference type="EMBL" id="RDE49662.1"/>
    </source>
</evidence>
<sequence>MNQKLLERIDRPGQKKILACDGGGILGLISVEILARIEAELRAKLGKADLVLADYFDFVCGTSTGAMVAACIAAGMSTDRIRKFYVESGQQMFDKASLLNRLKYSYNDEPLAQKLRSELDAALAHAPTPGEANATLGDANLRSMLMMVMRNATTDSPWPVSNNPRARYNQLDRQDCNLRLPLWQLLRASTAAPTFFPPEVVTFAPGTDREYQFVFVDGGVTTYNNPAFLAFQMVTAAPYQVGWQTGTENLLIVSVGTGGAANARPDLKADDLWLLDNAKNLPGALMNAASAGWDMACRTLGECRFGPAIDREFGDMVMSPGGSANASVGKQFAYLRYDPDVSQAGIDALGLGGIDARKVQVMDSVKNIGDIQNVGQTYAARSVSIDHLRGFS</sequence>
<dbReference type="InterPro" id="IPR016035">
    <property type="entry name" value="Acyl_Trfase/lysoPLipase"/>
</dbReference>
<comment type="caution">
    <text evidence="5">The sequence shown here is derived from an EMBL/GenBank/DDBJ whole genome shotgun (WGS) entry which is preliminary data.</text>
</comment>
<feature type="domain" description="PNPLA" evidence="4">
    <location>
        <begin position="18"/>
        <end position="231"/>
    </location>
</feature>
<dbReference type="PANTHER" id="PTHR32176">
    <property type="entry name" value="XYLOSE ISOMERASE"/>
    <property type="match status" value="1"/>
</dbReference>
<feature type="active site" description="Nucleophile" evidence="3">
    <location>
        <position position="63"/>
    </location>
</feature>
<accession>A0A369XLH8</accession>
<name>A0A369XLH8_9PROT</name>
<gene>
    <name evidence="5" type="ORF">DVS81_15345</name>
</gene>
<dbReference type="Proteomes" id="UP000253831">
    <property type="component" value="Unassembled WGS sequence"/>
</dbReference>
<dbReference type="Gene3D" id="3.40.1090.10">
    <property type="entry name" value="Cytosolic phospholipase A2 catalytic domain"/>
    <property type="match status" value="1"/>
</dbReference>
<evidence type="ECO:0000256" key="2">
    <source>
        <dbReference type="ARBA" id="ARBA00023098"/>
    </source>
</evidence>
<feature type="short sequence motif" description="GXSXG" evidence="3">
    <location>
        <begin position="61"/>
        <end position="65"/>
    </location>
</feature>
<keyword evidence="3" id="KW-0378">Hydrolase</keyword>
<organism evidence="5 6">
    <name type="scientific">Candidatus Accumulibacter meliphilus</name>
    <dbReference type="NCBI Taxonomy" id="2211374"/>
    <lineage>
        <taxon>Bacteria</taxon>
        <taxon>Pseudomonadati</taxon>
        <taxon>Pseudomonadota</taxon>
        <taxon>Betaproteobacteria</taxon>
        <taxon>Candidatus Accumulibacter</taxon>
    </lineage>
</organism>
<comment type="similarity">
    <text evidence="1">Belongs to the patatin family.</text>
</comment>
<dbReference type="SUPFAM" id="SSF52151">
    <property type="entry name" value="FabD/lysophospholipase-like"/>
    <property type="match status" value="1"/>
</dbReference>
<dbReference type="GO" id="GO:0004620">
    <property type="term" value="F:phospholipase activity"/>
    <property type="evidence" value="ECO:0007669"/>
    <property type="project" value="TreeGrafter"/>
</dbReference>
<feature type="short sequence motif" description="DGA/G" evidence="3">
    <location>
        <begin position="217"/>
        <end position="219"/>
    </location>
</feature>
<dbReference type="Pfam" id="PF01734">
    <property type="entry name" value="Patatin"/>
    <property type="match status" value="1"/>
</dbReference>
<keyword evidence="2 3" id="KW-0443">Lipid metabolism</keyword>
<feature type="short sequence motif" description="GXGXXG" evidence="3">
    <location>
        <begin position="22"/>
        <end position="27"/>
    </location>
</feature>